<dbReference type="EMBL" id="CP066681">
    <property type="protein sequence ID" value="QQG36497.1"/>
    <property type="molecule type" value="Genomic_DNA"/>
</dbReference>
<feature type="transmembrane region" description="Helical" evidence="1">
    <location>
        <begin position="49"/>
        <end position="67"/>
    </location>
</feature>
<evidence type="ECO:0000313" key="2">
    <source>
        <dbReference type="EMBL" id="QQG36497.1"/>
    </source>
</evidence>
<name>A0A7T5R2V1_9BACT</name>
<evidence type="ECO:0000256" key="1">
    <source>
        <dbReference type="SAM" id="Phobius"/>
    </source>
</evidence>
<feature type="transmembrane region" description="Helical" evidence="1">
    <location>
        <begin position="74"/>
        <end position="93"/>
    </location>
</feature>
<organism evidence="2 3">
    <name type="scientific">Micavibrio aeruginosavorus</name>
    <dbReference type="NCBI Taxonomy" id="349221"/>
    <lineage>
        <taxon>Bacteria</taxon>
        <taxon>Pseudomonadati</taxon>
        <taxon>Bdellovibrionota</taxon>
        <taxon>Bdellovibrionia</taxon>
        <taxon>Bdellovibrionales</taxon>
        <taxon>Pseudobdellovibrionaceae</taxon>
        <taxon>Micavibrio</taxon>
    </lineage>
</organism>
<keyword evidence="1" id="KW-1133">Transmembrane helix</keyword>
<reference evidence="2 3" key="1">
    <citation type="submission" date="2020-07" db="EMBL/GenBank/DDBJ databases">
        <title>Huge and variable diversity of episymbiotic CPR bacteria and DPANN archaea in groundwater ecosystems.</title>
        <authorList>
            <person name="He C.Y."/>
            <person name="Keren R."/>
            <person name="Whittaker M."/>
            <person name="Farag I.F."/>
            <person name="Doudna J."/>
            <person name="Cate J.H.D."/>
            <person name="Banfield J.F."/>
        </authorList>
    </citation>
    <scope>NUCLEOTIDE SEQUENCE [LARGE SCALE GENOMIC DNA]</scope>
    <source>
        <strain evidence="2">NC_groundwater_70_Ag_B-0.1um_54_66</strain>
    </source>
</reference>
<feature type="transmembrane region" description="Helical" evidence="1">
    <location>
        <begin position="135"/>
        <end position="151"/>
    </location>
</feature>
<accession>A0A7T5R2V1</accession>
<feature type="transmembrane region" description="Helical" evidence="1">
    <location>
        <begin position="206"/>
        <end position="223"/>
    </location>
</feature>
<gene>
    <name evidence="2" type="ORF">HYS17_01510</name>
</gene>
<keyword evidence="1" id="KW-0472">Membrane</keyword>
<dbReference type="AlphaFoldDB" id="A0A7T5R2V1"/>
<keyword evidence="1" id="KW-0812">Transmembrane</keyword>
<proteinExistence type="predicted"/>
<dbReference type="Proteomes" id="UP000595362">
    <property type="component" value="Chromosome"/>
</dbReference>
<feature type="transmembrane region" description="Helical" evidence="1">
    <location>
        <begin position="12"/>
        <end position="37"/>
    </location>
</feature>
<sequence>MKLASFLYSSRLWCVYIPSLLLMVQLVVELTVSGAAHVNLHTENGPIETMQFVLLALAFAVSVRLLWRLRFRRPVGLSLWVLLAVLGCFYVAGEEVSWGQHFLNWDTPEYWKALNDQEETNLHNTSAWLDQKPRLLLEIGVLIGGLLIPLYRRMGRRALPSWLAPISPPDRLFPVALIVLLIKLADKLGDAAGSPLFERASEVIEFYLYYFILLYMIYIRRVLPTYLKKE</sequence>
<evidence type="ECO:0000313" key="3">
    <source>
        <dbReference type="Proteomes" id="UP000595362"/>
    </source>
</evidence>
<protein>
    <submittedName>
        <fullName evidence="2">Uncharacterized protein</fullName>
    </submittedName>
</protein>